<reference evidence="3 4" key="1">
    <citation type="submission" date="2016-03" db="EMBL/GenBank/DDBJ databases">
        <title>Draft genome sequence of the Vibrio tubiashii subs. europaeus.</title>
        <authorList>
            <person name="Spinard E."/>
            <person name="Dubert J."/>
            <person name="Nelson D.R."/>
            <person name="Barja J.L."/>
        </authorList>
    </citation>
    <scope>NUCLEOTIDE SEQUENCE [LARGE SCALE GENOMIC DNA]</scope>
    <source>
        <strain evidence="4">PP-638</strain>
        <strain evidence="3">PP2-638</strain>
    </source>
</reference>
<evidence type="ECO:0000313" key="2">
    <source>
        <dbReference type="EMBL" id="MDC5742413.1"/>
    </source>
</evidence>
<sequence length="128" mass="15016">MIEAMVYLRIVLGFWVGIWLIPFMYQSIRTTLGAYKHILFLDEQLASKEFEKRNNSELVAGLDYTFPAIGSRFHRYCFVFPFIKNRATTKRKSFWVLMWLNSLWLWGVVGFLVLVFISESLGISKSFG</sequence>
<dbReference type="GeneID" id="78075702"/>
<comment type="caution">
    <text evidence="3">The sequence shown here is derived from an EMBL/GenBank/DDBJ whole genome shotgun (WGS) entry which is preliminary data.</text>
</comment>
<dbReference type="EMBL" id="JAPFIT010000023">
    <property type="protein sequence ID" value="MDC5742413.1"/>
    <property type="molecule type" value="Genomic_DNA"/>
</dbReference>
<dbReference type="RefSeq" id="WP_069666967.1">
    <property type="nucleotide sequence ID" value="NZ_JAPFIM010000026.1"/>
</dbReference>
<organism evidence="3 4">
    <name type="scientific">Vibrio europaeus</name>
    <dbReference type="NCBI Taxonomy" id="300876"/>
    <lineage>
        <taxon>Bacteria</taxon>
        <taxon>Pseudomonadati</taxon>
        <taxon>Pseudomonadota</taxon>
        <taxon>Gammaproteobacteria</taxon>
        <taxon>Vibrionales</taxon>
        <taxon>Vibrionaceae</taxon>
        <taxon>Vibrio</taxon>
        <taxon>Vibrio oreintalis group</taxon>
    </lineage>
</organism>
<dbReference type="Proteomes" id="UP000094761">
    <property type="component" value="Unassembled WGS sequence"/>
</dbReference>
<evidence type="ECO:0000313" key="3">
    <source>
        <dbReference type="EMBL" id="OAN01113.1"/>
    </source>
</evidence>
<keyword evidence="1" id="KW-0812">Transmembrane</keyword>
<proteinExistence type="predicted"/>
<gene>
    <name evidence="3" type="ORF">AZ468_08370</name>
    <name evidence="2" type="ORF">OPW20_20300</name>
</gene>
<protein>
    <submittedName>
        <fullName evidence="3">Uncharacterized protein</fullName>
    </submittedName>
</protein>
<keyword evidence="5" id="KW-1185">Reference proteome</keyword>
<dbReference type="EMBL" id="LUAX01000001">
    <property type="protein sequence ID" value="OAN01113.1"/>
    <property type="molecule type" value="Genomic_DNA"/>
</dbReference>
<reference evidence="2" key="2">
    <citation type="submission" date="2022-11" db="EMBL/GenBank/DDBJ databases">
        <title>Role of the vibriolysin VemA secreted by the emergent pathogen Vibrio europaeus in the colonization of Manila clam mucus.</title>
        <authorList>
            <person name="Martinez C."/>
            <person name="Rodriguez S."/>
            <person name="Vences A."/>
            <person name="Barja J.L."/>
            <person name="Toranzo A.E."/>
            <person name="Dubert J."/>
        </authorList>
    </citation>
    <scope>NUCLEOTIDE SEQUENCE</scope>
    <source>
        <strain evidence="2">3454</strain>
    </source>
</reference>
<evidence type="ECO:0000313" key="4">
    <source>
        <dbReference type="Proteomes" id="UP000094761"/>
    </source>
</evidence>
<dbReference type="Proteomes" id="UP001150001">
    <property type="component" value="Unassembled WGS sequence"/>
</dbReference>
<keyword evidence="1" id="KW-0472">Membrane</keyword>
<feature type="transmembrane region" description="Helical" evidence="1">
    <location>
        <begin position="94"/>
        <end position="117"/>
    </location>
</feature>
<keyword evidence="1" id="KW-1133">Transmembrane helix</keyword>
<dbReference type="OrthoDB" id="5880549at2"/>
<name>A0A178JG50_9VIBR</name>
<feature type="transmembrane region" description="Helical" evidence="1">
    <location>
        <begin position="6"/>
        <end position="25"/>
    </location>
</feature>
<evidence type="ECO:0000256" key="1">
    <source>
        <dbReference type="SAM" id="Phobius"/>
    </source>
</evidence>
<accession>A0A178JG50</accession>
<dbReference type="AlphaFoldDB" id="A0A178JG50"/>
<evidence type="ECO:0000313" key="5">
    <source>
        <dbReference type="Proteomes" id="UP001150001"/>
    </source>
</evidence>